<gene>
    <name evidence="2" type="primary">Vigan.03G298700</name>
    <name evidence="2" type="ORF">VIGAN_03298700</name>
</gene>
<reference evidence="2 3" key="1">
    <citation type="journal article" date="2015" name="Sci. Rep.">
        <title>The power of single molecule real-time sequencing technology in the de novo assembly of a eukaryotic genome.</title>
        <authorList>
            <person name="Sakai H."/>
            <person name="Naito K."/>
            <person name="Ogiso-Tanaka E."/>
            <person name="Takahashi Y."/>
            <person name="Iseki K."/>
            <person name="Muto C."/>
            <person name="Satou K."/>
            <person name="Teruya K."/>
            <person name="Shiroma A."/>
            <person name="Shimoji M."/>
            <person name="Hirano T."/>
            <person name="Itoh T."/>
            <person name="Kaga A."/>
            <person name="Tomooka N."/>
        </authorList>
    </citation>
    <scope>NUCLEOTIDE SEQUENCE [LARGE SCALE GENOMIC DNA]</scope>
    <source>
        <strain evidence="3">cv. Shumari</strain>
    </source>
</reference>
<organism evidence="2 3">
    <name type="scientific">Vigna angularis var. angularis</name>
    <dbReference type="NCBI Taxonomy" id="157739"/>
    <lineage>
        <taxon>Eukaryota</taxon>
        <taxon>Viridiplantae</taxon>
        <taxon>Streptophyta</taxon>
        <taxon>Embryophyta</taxon>
        <taxon>Tracheophyta</taxon>
        <taxon>Spermatophyta</taxon>
        <taxon>Magnoliopsida</taxon>
        <taxon>eudicotyledons</taxon>
        <taxon>Gunneridae</taxon>
        <taxon>Pentapetalae</taxon>
        <taxon>rosids</taxon>
        <taxon>fabids</taxon>
        <taxon>Fabales</taxon>
        <taxon>Fabaceae</taxon>
        <taxon>Papilionoideae</taxon>
        <taxon>50 kb inversion clade</taxon>
        <taxon>NPAAA clade</taxon>
        <taxon>indigoferoid/millettioid clade</taxon>
        <taxon>Phaseoleae</taxon>
        <taxon>Vigna</taxon>
    </lineage>
</organism>
<evidence type="ECO:0000256" key="1">
    <source>
        <dbReference type="SAM" id="MobiDB-lite"/>
    </source>
</evidence>
<feature type="compositionally biased region" description="Basic and acidic residues" evidence="1">
    <location>
        <begin position="63"/>
        <end position="77"/>
    </location>
</feature>
<feature type="compositionally biased region" description="Polar residues" evidence="1">
    <location>
        <begin position="7"/>
        <end position="28"/>
    </location>
</feature>
<name>A0A0S3RQR7_PHAAN</name>
<evidence type="ECO:0000313" key="3">
    <source>
        <dbReference type="Proteomes" id="UP000291084"/>
    </source>
</evidence>
<proteinExistence type="predicted"/>
<accession>A0A0S3RQR7</accession>
<dbReference type="AlphaFoldDB" id="A0A0S3RQR7"/>
<evidence type="ECO:0000313" key="2">
    <source>
        <dbReference type="EMBL" id="BAT82915.1"/>
    </source>
</evidence>
<feature type="non-terminal residue" evidence="2">
    <location>
        <position position="1"/>
    </location>
</feature>
<dbReference type="Proteomes" id="UP000291084">
    <property type="component" value="Chromosome 3"/>
</dbReference>
<keyword evidence="3" id="KW-1185">Reference proteome</keyword>
<dbReference type="EMBL" id="AP015036">
    <property type="protein sequence ID" value="BAT82915.1"/>
    <property type="molecule type" value="Genomic_DNA"/>
</dbReference>
<feature type="region of interest" description="Disordered" evidence="1">
    <location>
        <begin position="1"/>
        <end position="34"/>
    </location>
</feature>
<feature type="region of interest" description="Disordered" evidence="1">
    <location>
        <begin position="48"/>
        <end position="83"/>
    </location>
</feature>
<protein>
    <submittedName>
        <fullName evidence="2">Uncharacterized protein</fullName>
    </submittedName>
</protein>
<sequence>NHRRTLIPSSPNCNFHQTESQIIQQSKNRNNEKHGEVRLFLVTLQSHVRGERESSAGGITDSESGRTEGAHDGGEERRRRRSR</sequence>